<sequence length="438" mass="47143">MEEDDYVLVCLHDNRDDNMESRLEYLADINDFIENNFNELWAINKKIHDNPELGYEEHKAHALLTSFLKAKKGWKVTTSAYGMDTAWVAVYDSGEKGPVVNFNVEMDALPGMGHACGHNLIATASLAGGLATAELMQRQELKGKVVLFGTPAEEGGGGKIRLLKAGAYRDHGVDLSLISHPGILHDSALVHTTGYTRFKAEYFGREAHAATSPWLGINALDALVIAYNGISVLRQQTMPGDIIQGYISNGGSAPQIIPGYAAGIFVVRANAPSGLDTPSRLQELRRKVEACFRAGAEATGAELKITVEEAYAEHVPNRVLATSYAKYWNALDPPNPGSVDQDIHIGASTDQGDVSHAIPSLNASFSIPPGPGGGGPHTPGFEKASGTKDAFQRCLRTGKALAGTAVDVLATQGLLKKVVDQWKKDMEDSQKRTRLPVS</sequence>
<evidence type="ECO:0000256" key="3">
    <source>
        <dbReference type="SAM" id="MobiDB-lite"/>
    </source>
</evidence>
<evidence type="ECO:0000256" key="1">
    <source>
        <dbReference type="ARBA" id="ARBA00006247"/>
    </source>
</evidence>
<dbReference type="InterPro" id="IPR052030">
    <property type="entry name" value="Peptidase_M20/M20A_hydrolases"/>
</dbReference>
<evidence type="ECO:0000313" key="6">
    <source>
        <dbReference type="Proteomes" id="UP001430848"/>
    </source>
</evidence>
<dbReference type="NCBIfam" id="TIGR01891">
    <property type="entry name" value="amidohydrolases"/>
    <property type="match status" value="1"/>
</dbReference>
<comment type="caution">
    <text evidence="5">The sequence shown here is derived from an EMBL/GenBank/DDBJ whole genome shotgun (WGS) entry which is preliminary data.</text>
</comment>
<dbReference type="PANTHER" id="PTHR30575:SF4">
    <property type="entry name" value="PEPTIDASE M20 DOMAIN-CONTAINING PROTEIN 2"/>
    <property type="match status" value="1"/>
</dbReference>
<organism evidence="5 6">
    <name type="scientific">Diaporthe eres</name>
    <name type="common">Phomopsis oblonga</name>
    <dbReference type="NCBI Taxonomy" id="83184"/>
    <lineage>
        <taxon>Eukaryota</taxon>
        <taxon>Fungi</taxon>
        <taxon>Dikarya</taxon>
        <taxon>Ascomycota</taxon>
        <taxon>Pezizomycotina</taxon>
        <taxon>Sordariomycetes</taxon>
        <taxon>Sordariomycetidae</taxon>
        <taxon>Diaporthales</taxon>
        <taxon>Diaporthaceae</taxon>
        <taxon>Diaporthe</taxon>
        <taxon>Diaporthe eres species complex</taxon>
    </lineage>
</organism>
<dbReference type="InterPro" id="IPR036264">
    <property type="entry name" value="Bact_exopeptidase_dim_dom"/>
</dbReference>
<dbReference type="SUPFAM" id="SSF53187">
    <property type="entry name" value="Zn-dependent exopeptidases"/>
    <property type="match status" value="1"/>
</dbReference>
<dbReference type="Proteomes" id="UP001430848">
    <property type="component" value="Unassembled WGS sequence"/>
</dbReference>
<dbReference type="CDD" id="cd05672">
    <property type="entry name" value="M20_ACY1L2-like"/>
    <property type="match status" value="1"/>
</dbReference>
<proteinExistence type="inferred from homology"/>
<dbReference type="InterPro" id="IPR017439">
    <property type="entry name" value="Amidohydrolase"/>
</dbReference>
<dbReference type="InterPro" id="IPR002933">
    <property type="entry name" value="Peptidase_M20"/>
</dbReference>
<feature type="region of interest" description="Disordered" evidence="3">
    <location>
        <begin position="366"/>
        <end position="385"/>
    </location>
</feature>
<evidence type="ECO:0000259" key="4">
    <source>
        <dbReference type="Pfam" id="PF07687"/>
    </source>
</evidence>
<dbReference type="Pfam" id="PF07687">
    <property type="entry name" value="M20_dimer"/>
    <property type="match status" value="1"/>
</dbReference>
<keyword evidence="6" id="KW-1185">Reference proteome</keyword>
<dbReference type="PIRSF" id="PIRSF037226">
    <property type="entry name" value="Amidohydrolase_ACY1L2_prd"/>
    <property type="match status" value="1"/>
</dbReference>
<gene>
    <name evidence="5" type="ORF">SLS63_005405</name>
</gene>
<dbReference type="Gene3D" id="3.30.70.360">
    <property type="match status" value="1"/>
</dbReference>
<dbReference type="EMBL" id="JAKNSF020000023">
    <property type="protein sequence ID" value="KAK7731130.1"/>
    <property type="molecule type" value="Genomic_DNA"/>
</dbReference>
<dbReference type="PANTHER" id="PTHR30575">
    <property type="entry name" value="PEPTIDASE M20"/>
    <property type="match status" value="1"/>
</dbReference>
<reference evidence="5 6" key="1">
    <citation type="submission" date="2024-02" db="EMBL/GenBank/DDBJ databases">
        <title>De novo assembly and annotation of 12 fungi associated with fruit tree decline syndrome in Ontario, Canada.</title>
        <authorList>
            <person name="Sulman M."/>
            <person name="Ellouze W."/>
            <person name="Ilyukhin E."/>
        </authorList>
    </citation>
    <scope>NUCLEOTIDE SEQUENCE [LARGE SCALE GENOMIC DNA]</scope>
    <source>
        <strain evidence="5 6">M169</strain>
    </source>
</reference>
<evidence type="ECO:0000256" key="2">
    <source>
        <dbReference type="PIRNR" id="PIRNR037226"/>
    </source>
</evidence>
<dbReference type="InterPro" id="IPR011650">
    <property type="entry name" value="Peptidase_M20_dimer"/>
</dbReference>
<comment type="similarity">
    <text evidence="1 2">Belongs to the peptidase M20A family.</text>
</comment>
<feature type="domain" description="Peptidase M20 dimerisation" evidence="4">
    <location>
        <begin position="192"/>
        <end position="289"/>
    </location>
</feature>
<name>A0ABR1PAY9_DIAER</name>
<dbReference type="Pfam" id="PF01546">
    <property type="entry name" value="Peptidase_M20"/>
    <property type="match status" value="1"/>
</dbReference>
<dbReference type="InterPro" id="IPR017144">
    <property type="entry name" value="Xaa-Arg_dipeptidase"/>
</dbReference>
<accession>A0ABR1PAY9</accession>
<evidence type="ECO:0000313" key="5">
    <source>
        <dbReference type="EMBL" id="KAK7731130.1"/>
    </source>
</evidence>
<dbReference type="SUPFAM" id="SSF55031">
    <property type="entry name" value="Bacterial exopeptidase dimerisation domain"/>
    <property type="match status" value="1"/>
</dbReference>
<protein>
    <recommendedName>
        <fullName evidence="2">Peptidase M20 domain-containing protein 2</fullName>
    </recommendedName>
</protein>
<dbReference type="Gene3D" id="3.40.630.10">
    <property type="entry name" value="Zn peptidases"/>
    <property type="match status" value="1"/>
</dbReference>